<comment type="pathway">
    <text evidence="5">Pheromone biosynthesis.</text>
</comment>
<evidence type="ECO:0000256" key="5">
    <source>
        <dbReference type="ARBA" id="ARBA00033740"/>
    </source>
</evidence>
<dbReference type="GO" id="GO:0046872">
    <property type="term" value="F:metal ion binding"/>
    <property type="evidence" value="ECO:0007669"/>
    <property type="project" value="UniProtKB-KW"/>
</dbReference>
<dbReference type="Pfam" id="PF00348">
    <property type="entry name" value="polyprenyl_synt"/>
    <property type="match status" value="1"/>
</dbReference>
<evidence type="ECO:0000256" key="3">
    <source>
        <dbReference type="ARBA" id="ARBA00022723"/>
    </source>
</evidence>
<dbReference type="InterPro" id="IPR008949">
    <property type="entry name" value="Isoprenoid_synthase_dom_sf"/>
</dbReference>
<dbReference type="GO" id="GO:0045337">
    <property type="term" value="P:farnesyl diphosphate biosynthetic process"/>
    <property type="evidence" value="ECO:0007669"/>
    <property type="project" value="TreeGrafter"/>
</dbReference>
<dbReference type="Gene3D" id="1.10.600.10">
    <property type="entry name" value="Farnesyl Diphosphate Synthase"/>
    <property type="match status" value="1"/>
</dbReference>
<evidence type="ECO:0000256" key="1">
    <source>
        <dbReference type="ARBA" id="ARBA00001946"/>
    </source>
</evidence>
<protein>
    <submittedName>
        <fullName evidence="7">Farnesyl pyrophosphate synthase-like</fullName>
    </submittedName>
</protein>
<dbReference type="GO" id="GO:0005737">
    <property type="term" value="C:cytoplasm"/>
    <property type="evidence" value="ECO:0007669"/>
    <property type="project" value="TreeGrafter"/>
</dbReference>
<dbReference type="RefSeq" id="XP_028146939.1">
    <property type="nucleotide sequence ID" value="XM_028291138.1"/>
</dbReference>
<dbReference type="InterPro" id="IPR000092">
    <property type="entry name" value="Polyprenyl_synt"/>
</dbReference>
<dbReference type="PANTHER" id="PTHR11525:SF0">
    <property type="entry name" value="FARNESYL PYROPHOSPHATE SYNTHASE"/>
    <property type="match status" value="1"/>
</dbReference>
<keyword evidence="2 6" id="KW-0808">Transferase</keyword>
<dbReference type="GO" id="GO:0004337">
    <property type="term" value="F:(2E,6E)-farnesyl diphosphate synthase activity"/>
    <property type="evidence" value="ECO:0007669"/>
    <property type="project" value="TreeGrafter"/>
</dbReference>
<gene>
    <name evidence="7" type="primary">LOC114340403</name>
</gene>
<dbReference type="InParanoid" id="A0A6P7GCA1"/>
<proteinExistence type="inferred from homology"/>
<dbReference type="GO" id="GO:0042811">
    <property type="term" value="P:pheromone biosynthetic process"/>
    <property type="evidence" value="ECO:0007669"/>
    <property type="project" value="UniProtKB-ARBA"/>
</dbReference>
<reference evidence="7" key="1">
    <citation type="submission" date="2025-08" db="UniProtKB">
        <authorList>
            <consortium name="RefSeq"/>
        </authorList>
    </citation>
    <scope>IDENTIFICATION</scope>
    <source>
        <tissue evidence="7">Whole insect</tissue>
    </source>
</reference>
<dbReference type="InterPro" id="IPR039702">
    <property type="entry name" value="FPS1-like"/>
</dbReference>
<name>A0A6P7GCA1_DIAVI</name>
<keyword evidence="3" id="KW-0479">Metal-binding</keyword>
<keyword evidence="4" id="KW-0460">Magnesium</keyword>
<dbReference type="GO" id="GO:0004161">
    <property type="term" value="F:dimethylallyltranstransferase activity"/>
    <property type="evidence" value="ECO:0007669"/>
    <property type="project" value="TreeGrafter"/>
</dbReference>
<evidence type="ECO:0000256" key="6">
    <source>
        <dbReference type="RuleBase" id="RU004466"/>
    </source>
</evidence>
<accession>A0A6P7GCA1</accession>
<comment type="similarity">
    <text evidence="6">Belongs to the FPP/GGPP synthase family.</text>
</comment>
<evidence type="ECO:0000256" key="2">
    <source>
        <dbReference type="ARBA" id="ARBA00022679"/>
    </source>
</evidence>
<organism evidence="7">
    <name type="scientific">Diabrotica virgifera virgifera</name>
    <name type="common">western corn rootworm</name>
    <dbReference type="NCBI Taxonomy" id="50390"/>
    <lineage>
        <taxon>Eukaryota</taxon>
        <taxon>Metazoa</taxon>
        <taxon>Ecdysozoa</taxon>
        <taxon>Arthropoda</taxon>
        <taxon>Hexapoda</taxon>
        <taxon>Insecta</taxon>
        <taxon>Pterygota</taxon>
        <taxon>Neoptera</taxon>
        <taxon>Endopterygota</taxon>
        <taxon>Coleoptera</taxon>
        <taxon>Polyphaga</taxon>
        <taxon>Cucujiformia</taxon>
        <taxon>Chrysomeloidea</taxon>
        <taxon>Chrysomelidae</taxon>
        <taxon>Galerucinae</taxon>
        <taxon>Diabroticina</taxon>
        <taxon>Diabroticites</taxon>
        <taxon>Diabrotica</taxon>
    </lineage>
</organism>
<comment type="cofactor">
    <cofactor evidence="1">
        <name>Mg(2+)</name>
        <dbReference type="ChEBI" id="CHEBI:18420"/>
    </cofactor>
</comment>
<sequence>MLKKIIEKSGFLKPLTVQSLVLRLQSESSQELAPERLPYSNRRRELDYSFEETALQAVVPQIKEEILDDQLEDHINVPHLRQRYSKLLDKTTFDLTNPYLSCGLSSVHSYLQLEKFGNVTPGQLKLSCILGWCYRLQISSMIVYDDILDDQKVRYNAEPWHKQVGTKEAILDTLFLKSSASSLFRRYFESHPQFLNMLKMFNKCYGTCTIGQLLEIQTYDLEDFKTYDALVKCFPVTLYPVRTAMYLANIVDPKLHFAVEQFCRDLARFIKVEDDMWGAYEPITKTEKDCPDISTGRVTWLGQQVAKYGTPSQKRIFSENYGKNETTALRKIQNIYEDMHIYESYKKYEEKFYNEMCESIEKLPKELPRQLFVDLLDFALVKKFRG</sequence>
<dbReference type="SUPFAM" id="SSF48576">
    <property type="entry name" value="Terpenoid synthases"/>
    <property type="match status" value="1"/>
</dbReference>
<dbReference type="PANTHER" id="PTHR11525">
    <property type="entry name" value="FARNESYL-PYROPHOSPHATE SYNTHETASE"/>
    <property type="match status" value="1"/>
</dbReference>
<dbReference type="AlphaFoldDB" id="A0A6P7GCA1"/>
<evidence type="ECO:0000313" key="7">
    <source>
        <dbReference type="RefSeq" id="XP_028146939.1"/>
    </source>
</evidence>
<evidence type="ECO:0000256" key="4">
    <source>
        <dbReference type="ARBA" id="ARBA00022842"/>
    </source>
</evidence>